<feature type="region of interest" description="Disordered" evidence="1">
    <location>
        <begin position="77"/>
        <end position="107"/>
    </location>
</feature>
<evidence type="ECO:0000256" key="1">
    <source>
        <dbReference type="SAM" id="MobiDB-lite"/>
    </source>
</evidence>
<keyword evidence="3" id="KW-1185">Reference proteome</keyword>
<protein>
    <submittedName>
        <fullName evidence="2">Uncharacterized protein</fullName>
    </submittedName>
</protein>
<evidence type="ECO:0000313" key="2">
    <source>
        <dbReference type="EMBL" id="CAE7028631.1"/>
    </source>
</evidence>
<sequence length="107" mass="12157">MVEVVEVRKEYVSGHQLPTHRTNPNDSESIIFTTTEPCQKSAWTSSAAKDRMFLLSHDHIQPRLEPRRNNLDLSRPSYACWTHTSSPPPSQKPSRALFRPSARSAIS</sequence>
<name>A0A812IAR1_9DINO</name>
<proteinExistence type="predicted"/>
<evidence type="ECO:0000313" key="3">
    <source>
        <dbReference type="Proteomes" id="UP000604046"/>
    </source>
</evidence>
<dbReference type="AlphaFoldDB" id="A0A812IAR1"/>
<reference evidence="2" key="1">
    <citation type="submission" date="2021-02" db="EMBL/GenBank/DDBJ databases">
        <authorList>
            <person name="Dougan E. K."/>
            <person name="Rhodes N."/>
            <person name="Thang M."/>
            <person name="Chan C."/>
        </authorList>
    </citation>
    <scope>NUCLEOTIDE SEQUENCE</scope>
</reference>
<gene>
    <name evidence="2" type="ORF">SNAT2548_LOCUS3431</name>
</gene>
<comment type="caution">
    <text evidence="2">The sequence shown here is derived from an EMBL/GenBank/DDBJ whole genome shotgun (WGS) entry which is preliminary data.</text>
</comment>
<feature type="non-terminal residue" evidence="2">
    <location>
        <position position="107"/>
    </location>
</feature>
<organism evidence="2 3">
    <name type="scientific">Symbiodinium natans</name>
    <dbReference type="NCBI Taxonomy" id="878477"/>
    <lineage>
        <taxon>Eukaryota</taxon>
        <taxon>Sar</taxon>
        <taxon>Alveolata</taxon>
        <taxon>Dinophyceae</taxon>
        <taxon>Suessiales</taxon>
        <taxon>Symbiodiniaceae</taxon>
        <taxon>Symbiodinium</taxon>
    </lineage>
</organism>
<dbReference type="EMBL" id="CAJNDS010000210">
    <property type="protein sequence ID" value="CAE7028631.1"/>
    <property type="molecule type" value="Genomic_DNA"/>
</dbReference>
<accession>A0A812IAR1</accession>
<dbReference type="Proteomes" id="UP000604046">
    <property type="component" value="Unassembled WGS sequence"/>
</dbReference>